<dbReference type="Proteomes" id="UP001168146">
    <property type="component" value="Unassembled WGS sequence"/>
</dbReference>
<evidence type="ECO:0000259" key="3">
    <source>
        <dbReference type="Pfam" id="PF00561"/>
    </source>
</evidence>
<protein>
    <recommendedName>
        <fullName evidence="3">AB hydrolase-1 domain-containing protein</fullName>
    </recommendedName>
</protein>
<dbReference type="PANTHER" id="PTHR43329">
    <property type="entry name" value="EPOXIDE HYDROLASE"/>
    <property type="match status" value="1"/>
</dbReference>
<reference evidence="4" key="2">
    <citation type="submission" date="2021-12" db="EMBL/GenBank/DDBJ databases">
        <title>Black yeast isolated from Biological Soil Crust.</title>
        <authorList>
            <person name="Kurbessoian T."/>
        </authorList>
    </citation>
    <scope>NUCLEOTIDE SEQUENCE</scope>
    <source>
        <strain evidence="4">CCFEE 5208</strain>
    </source>
</reference>
<evidence type="ECO:0000313" key="5">
    <source>
        <dbReference type="EMBL" id="KAK1010991.1"/>
    </source>
</evidence>
<evidence type="ECO:0000313" key="8">
    <source>
        <dbReference type="Proteomes" id="UP001175353"/>
    </source>
</evidence>
<evidence type="ECO:0000256" key="1">
    <source>
        <dbReference type="ARBA" id="ARBA00022801"/>
    </source>
</evidence>
<evidence type="ECO:0000256" key="2">
    <source>
        <dbReference type="ARBA" id="ARBA00038334"/>
    </source>
</evidence>
<dbReference type="AlphaFoldDB" id="A0A4U0UM16"/>
<dbReference type="InterPro" id="IPR000639">
    <property type="entry name" value="Epox_hydrolase-like"/>
</dbReference>
<dbReference type="SUPFAM" id="SSF53474">
    <property type="entry name" value="alpha/beta-Hydrolases"/>
    <property type="match status" value="1"/>
</dbReference>
<proteinExistence type="inferred from homology"/>
<dbReference type="Proteomes" id="UP000310066">
    <property type="component" value="Unassembled WGS sequence"/>
</dbReference>
<accession>A0A4U0UM16</accession>
<name>A0A4U0UM16_9PEZI</name>
<sequence>MADASLVTLDSSLKQHDTKVSSGGTVRAYSHDTGTGPVLCLVHGYPQSAYMWRHVIPLLKDKHTLYVPELPGYGLSSIPAKADKRTVGNLIVEGLQSVFGKDRKVVWIGHDRGGRVGHRMLVDKKPERNIISAMLLDIVPTTEQWRSFANPVASVAYFHWPFLASPAAPQIIEQIGGYNWTKGNLERIKGSNATGSARFQENDAIEHYSTLFAKPETIKGSCADYAAGAFEDVSEQEQDQREGRKVGLPTMVVYSASNLGRMHDVDAVWPKWVSGEAELRCVGIQDGFGHYLPEECPERVAELIEEWIGEYGK</sequence>
<keyword evidence="1" id="KW-0378">Hydrolase</keyword>
<dbReference type="EMBL" id="NAJP01000056">
    <property type="protein sequence ID" value="TKA36848.1"/>
    <property type="molecule type" value="Genomic_DNA"/>
</dbReference>
<keyword evidence="8" id="KW-1185">Reference proteome</keyword>
<dbReference type="InterPro" id="IPR000073">
    <property type="entry name" value="AB_hydrolase_1"/>
</dbReference>
<feature type="domain" description="AB hydrolase-1" evidence="3">
    <location>
        <begin position="37"/>
        <end position="143"/>
    </location>
</feature>
<gene>
    <name evidence="6" type="ORF">B0A54_12690</name>
    <name evidence="4" type="ORF">LTR82_010657</name>
    <name evidence="5" type="ORF">LTR91_002275</name>
</gene>
<comment type="caution">
    <text evidence="6">The sequence shown here is derived from an EMBL/GenBank/DDBJ whole genome shotgun (WGS) entry which is preliminary data.</text>
</comment>
<reference evidence="6 7" key="1">
    <citation type="submission" date="2017-03" db="EMBL/GenBank/DDBJ databases">
        <title>Genomes of endolithic fungi from Antarctica.</title>
        <authorList>
            <person name="Coleine C."/>
            <person name="Masonjones S."/>
            <person name="Stajich J.E."/>
        </authorList>
    </citation>
    <scope>NUCLEOTIDE SEQUENCE [LARGE SCALE GENOMIC DNA]</scope>
    <source>
        <strain evidence="6 7">CCFEE 5311</strain>
    </source>
</reference>
<dbReference type="InterPro" id="IPR029058">
    <property type="entry name" value="AB_hydrolase_fold"/>
</dbReference>
<dbReference type="EMBL" id="JAUJLE010000010">
    <property type="protein sequence ID" value="KAK1010991.1"/>
    <property type="molecule type" value="Genomic_DNA"/>
</dbReference>
<evidence type="ECO:0000313" key="7">
    <source>
        <dbReference type="Proteomes" id="UP000310066"/>
    </source>
</evidence>
<dbReference type="STRING" id="329885.A0A4U0UM16"/>
<evidence type="ECO:0000313" key="4">
    <source>
        <dbReference type="EMBL" id="KAK0318269.1"/>
    </source>
</evidence>
<evidence type="ECO:0000313" key="6">
    <source>
        <dbReference type="EMBL" id="TKA36848.1"/>
    </source>
</evidence>
<dbReference type="Pfam" id="PF00561">
    <property type="entry name" value="Abhydrolase_1"/>
    <property type="match status" value="1"/>
</dbReference>
<dbReference type="PRINTS" id="PR00412">
    <property type="entry name" value="EPOXHYDRLASE"/>
</dbReference>
<dbReference type="OrthoDB" id="408373at2759"/>
<dbReference type="Gene3D" id="3.40.50.1820">
    <property type="entry name" value="alpha/beta hydrolase"/>
    <property type="match status" value="1"/>
</dbReference>
<comment type="similarity">
    <text evidence="2">Belongs to the AB hydrolase superfamily. Epoxide hydrolase family.</text>
</comment>
<organism evidence="6 7">
    <name type="scientific">Friedmanniomyces endolithicus</name>
    <dbReference type="NCBI Taxonomy" id="329885"/>
    <lineage>
        <taxon>Eukaryota</taxon>
        <taxon>Fungi</taxon>
        <taxon>Dikarya</taxon>
        <taxon>Ascomycota</taxon>
        <taxon>Pezizomycotina</taxon>
        <taxon>Dothideomycetes</taxon>
        <taxon>Dothideomycetidae</taxon>
        <taxon>Mycosphaerellales</taxon>
        <taxon>Teratosphaeriaceae</taxon>
        <taxon>Friedmanniomyces</taxon>
    </lineage>
</organism>
<dbReference type="GO" id="GO:0016787">
    <property type="term" value="F:hydrolase activity"/>
    <property type="evidence" value="ECO:0007669"/>
    <property type="project" value="UniProtKB-KW"/>
</dbReference>
<reference evidence="5" key="3">
    <citation type="submission" date="2023-06" db="EMBL/GenBank/DDBJ databases">
        <title>Black Yeasts Isolated from many extreme environments.</title>
        <authorList>
            <person name="Coleine C."/>
            <person name="Stajich J.E."/>
            <person name="Selbmann L."/>
        </authorList>
    </citation>
    <scope>NUCLEOTIDE SEQUENCE</scope>
    <source>
        <strain evidence="5">CCFEE 5200</strain>
    </source>
</reference>
<dbReference type="Proteomes" id="UP001175353">
    <property type="component" value="Unassembled WGS sequence"/>
</dbReference>
<dbReference type="EMBL" id="JASUXU010000037">
    <property type="protein sequence ID" value="KAK0318269.1"/>
    <property type="molecule type" value="Genomic_DNA"/>
</dbReference>